<dbReference type="GO" id="GO:0009307">
    <property type="term" value="P:DNA restriction-modification system"/>
    <property type="evidence" value="ECO:0007669"/>
    <property type="project" value="InterPro"/>
</dbReference>
<name>A0A518N1F1_9GAMM</name>
<feature type="transmembrane region" description="Helical" evidence="2">
    <location>
        <begin position="226"/>
        <end position="245"/>
    </location>
</feature>
<proteinExistence type="predicted"/>
<evidence type="ECO:0000313" key="5">
    <source>
        <dbReference type="Proteomes" id="UP000316584"/>
    </source>
</evidence>
<sequence length="361" mass="38478">MSPPAWASCSPPCRGRSKPRSGACSARISVEDEGRPRRGHICVYPKGCSGKGERNTMLKWLPAIVVVLVLGSAMSWLAHGPLRRRDEIRAGIAALSAMSWREFMHIVLEAMSRRGFHRLVGREAPAGDSDYTLVRNGEHWLLSAKHGSAFVLGRAPVDDLAADMGLAGAAGGLLLTQGRIDDEARKAARGRPIELLDGAALWPELGALVPAQAAIREASARRARTLSLGGWLLALPIGVAVFALMPEAPPAGPVKATRPVATQPGAVPDADQTVAMEEPAAPIEEQRRELASTVATLPMVTRAAWASTSTLEVAVVETGTDPIDAICPLVERFPALASSRIQLTPPPDSGRPVRFRQCRSY</sequence>
<keyword evidence="2" id="KW-0472">Membrane</keyword>
<feature type="region of interest" description="Disordered" evidence="1">
    <location>
        <begin position="1"/>
        <end position="21"/>
    </location>
</feature>
<keyword evidence="4" id="KW-0540">Nuclease</keyword>
<protein>
    <submittedName>
        <fullName evidence="4">Restriction endonuclease</fullName>
    </submittedName>
</protein>
<dbReference type="InterPro" id="IPR011335">
    <property type="entry name" value="Restrct_endonuc-II-like"/>
</dbReference>
<dbReference type="OrthoDB" id="5965220at2"/>
<dbReference type="KEGG" id="lug:FPZ22_01460"/>
<evidence type="ECO:0000313" key="4">
    <source>
        <dbReference type="EMBL" id="QDW65728.1"/>
    </source>
</evidence>
<dbReference type="GO" id="GO:0004519">
    <property type="term" value="F:endonuclease activity"/>
    <property type="evidence" value="ECO:0007669"/>
    <property type="project" value="UniProtKB-KW"/>
</dbReference>
<dbReference type="Pfam" id="PF04471">
    <property type="entry name" value="Mrr_cat"/>
    <property type="match status" value="1"/>
</dbReference>
<dbReference type="InterPro" id="IPR007560">
    <property type="entry name" value="Restrct_endonuc_IV_Mrr"/>
</dbReference>
<dbReference type="Proteomes" id="UP000316584">
    <property type="component" value="Chromosome"/>
</dbReference>
<feature type="compositionally biased region" description="Low complexity" evidence="1">
    <location>
        <begin position="1"/>
        <end position="13"/>
    </location>
</feature>
<accession>A0A518N1F1</accession>
<dbReference type="SUPFAM" id="SSF52980">
    <property type="entry name" value="Restriction endonuclease-like"/>
    <property type="match status" value="1"/>
</dbReference>
<feature type="domain" description="Restriction endonuclease type IV Mrr" evidence="3">
    <location>
        <begin position="96"/>
        <end position="201"/>
    </location>
</feature>
<dbReference type="GO" id="GO:0003677">
    <property type="term" value="F:DNA binding"/>
    <property type="evidence" value="ECO:0007669"/>
    <property type="project" value="InterPro"/>
</dbReference>
<keyword evidence="4" id="KW-0378">Hydrolase</keyword>
<keyword evidence="4" id="KW-0255">Endonuclease</keyword>
<feature type="transmembrane region" description="Helical" evidence="2">
    <location>
        <begin position="60"/>
        <end position="79"/>
    </location>
</feature>
<dbReference type="EMBL" id="CP042218">
    <property type="protein sequence ID" value="QDW65728.1"/>
    <property type="molecule type" value="Genomic_DNA"/>
</dbReference>
<evidence type="ECO:0000256" key="2">
    <source>
        <dbReference type="SAM" id="Phobius"/>
    </source>
</evidence>
<reference evidence="4 5" key="1">
    <citation type="submission" date="2019-07" db="EMBL/GenBank/DDBJ databases">
        <title>Full genome sequence of Luteimonas sp. Gr-4.</title>
        <authorList>
            <person name="Im W.-T."/>
        </authorList>
    </citation>
    <scope>NUCLEOTIDE SEQUENCE [LARGE SCALE GENOMIC DNA]</scope>
    <source>
        <strain evidence="4 5">Gr-4</strain>
    </source>
</reference>
<keyword evidence="2" id="KW-1133">Transmembrane helix</keyword>
<organism evidence="4 5">
    <name type="scientific">Luteimonas granuli</name>
    <dbReference type="NCBI Taxonomy" id="1176533"/>
    <lineage>
        <taxon>Bacteria</taxon>
        <taxon>Pseudomonadati</taxon>
        <taxon>Pseudomonadota</taxon>
        <taxon>Gammaproteobacteria</taxon>
        <taxon>Lysobacterales</taxon>
        <taxon>Lysobacteraceae</taxon>
        <taxon>Luteimonas</taxon>
    </lineage>
</organism>
<evidence type="ECO:0000259" key="3">
    <source>
        <dbReference type="Pfam" id="PF04471"/>
    </source>
</evidence>
<gene>
    <name evidence="4" type="ORF">FPZ22_01460</name>
</gene>
<keyword evidence="5" id="KW-1185">Reference proteome</keyword>
<evidence type="ECO:0000256" key="1">
    <source>
        <dbReference type="SAM" id="MobiDB-lite"/>
    </source>
</evidence>
<dbReference type="AlphaFoldDB" id="A0A518N1F1"/>
<keyword evidence="2" id="KW-0812">Transmembrane</keyword>